<reference evidence="2" key="1">
    <citation type="submission" date="2014-09" db="EMBL/GenBank/DDBJ databases">
        <authorList>
            <person name="Magalhaes I.L.F."/>
            <person name="Oliveira U."/>
            <person name="Santos F.R."/>
            <person name="Vidigal T.H.D.A."/>
            <person name="Brescovit A.D."/>
            <person name="Santos A.J."/>
        </authorList>
    </citation>
    <scope>NUCLEOTIDE SEQUENCE</scope>
    <source>
        <tissue evidence="2">Shoot tissue taken approximately 20 cm above the soil surface</tissue>
    </source>
</reference>
<dbReference type="AlphaFoldDB" id="A0A0A9EA17"/>
<organism evidence="2">
    <name type="scientific">Arundo donax</name>
    <name type="common">Giant reed</name>
    <name type="synonym">Donax arundinaceus</name>
    <dbReference type="NCBI Taxonomy" id="35708"/>
    <lineage>
        <taxon>Eukaryota</taxon>
        <taxon>Viridiplantae</taxon>
        <taxon>Streptophyta</taxon>
        <taxon>Embryophyta</taxon>
        <taxon>Tracheophyta</taxon>
        <taxon>Spermatophyta</taxon>
        <taxon>Magnoliopsida</taxon>
        <taxon>Liliopsida</taxon>
        <taxon>Poales</taxon>
        <taxon>Poaceae</taxon>
        <taxon>PACMAD clade</taxon>
        <taxon>Arundinoideae</taxon>
        <taxon>Arundineae</taxon>
        <taxon>Arundo</taxon>
    </lineage>
</organism>
<reference evidence="2" key="2">
    <citation type="journal article" date="2015" name="Data Brief">
        <title>Shoot transcriptome of the giant reed, Arundo donax.</title>
        <authorList>
            <person name="Barrero R.A."/>
            <person name="Guerrero F.D."/>
            <person name="Moolhuijzen P."/>
            <person name="Goolsby J.A."/>
            <person name="Tidwell J."/>
            <person name="Bellgard S.E."/>
            <person name="Bellgard M.I."/>
        </authorList>
    </citation>
    <scope>NUCLEOTIDE SEQUENCE</scope>
    <source>
        <tissue evidence="2">Shoot tissue taken approximately 20 cm above the soil surface</tissue>
    </source>
</reference>
<feature type="region of interest" description="Disordered" evidence="1">
    <location>
        <begin position="1"/>
        <end position="41"/>
    </location>
</feature>
<dbReference type="EMBL" id="GBRH01202012">
    <property type="protein sequence ID" value="JAD95883.1"/>
    <property type="molecule type" value="Transcribed_RNA"/>
</dbReference>
<accession>A0A0A9EA17</accession>
<proteinExistence type="predicted"/>
<evidence type="ECO:0000313" key="2">
    <source>
        <dbReference type="EMBL" id="JAD95883.1"/>
    </source>
</evidence>
<sequence>MTCHGRASSGLPLLNGHLTSRIPPSGSHPRIPSGEAPSHPELASVCTAKPRVPTSRPVMLVYCSMAMLS</sequence>
<evidence type="ECO:0000256" key="1">
    <source>
        <dbReference type="SAM" id="MobiDB-lite"/>
    </source>
</evidence>
<protein>
    <submittedName>
        <fullName evidence="2">Uncharacterized protein</fullName>
    </submittedName>
</protein>
<name>A0A0A9EA17_ARUDO</name>